<dbReference type="Proteomes" id="UP000509429">
    <property type="component" value="Chromosome"/>
</dbReference>
<name>A0A6N0HPK8_9GAMM</name>
<reference evidence="5 6" key="1">
    <citation type="submission" date="2020-05" db="EMBL/GenBank/DDBJ databases">
        <title>Horizontal transmission and recombination maintain forever young bacterial symbiont genomes.</title>
        <authorList>
            <person name="Russell S.L."/>
            <person name="Pepper-Tunick E."/>
            <person name="Svedberg J."/>
            <person name="Byrne A."/>
            <person name="Ruelas Castillo J."/>
            <person name="Vollmers C."/>
            <person name="Beinart R.A."/>
            <person name="Corbett-Detig R."/>
        </authorList>
    </citation>
    <scope>NUCLEOTIDE SEQUENCE [LARGE SCALE GENOMIC DNA]</scope>
    <source>
        <strain evidence="5">JDF_Ridge</strain>
    </source>
</reference>
<dbReference type="Pfam" id="PF00145">
    <property type="entry name" value="DNA_methylase"/>
    <property type="match status" value="1"/>
</dbReference>
<dbReference type="Gene3D" id="3.40.50.150">
    <property type="entry name" value="Vaccinia Virus protein VP39"/>
    <property type="match status" value="1"/>
</dbReference>
<gene>
    <name evidence="5" type="ORF">HUE58_04040</name>
</gene>
<sequence length="44" mass="4991">MVKAFSSIGYMPVCVHVNAKYSGVAQNRPRFIMIAIKKCEFKNI</sequence>
<dbReference type="GO" id="GO:0009307">
    <property type="term" value="P:DNA restriction-modification system"/>
    <property type="evidence" value="ECO:0007669"/>
    <property type="project" value="UniProtKB-KW"/>
</dbReference>
<dbReference type="SUPFAM" id="SSF53335">
    <property type="entry name" value="S-adenosyl-L-methionine-dependent methyltransferases"/>
    <property type="match status" value="1"/>
</dbReference>
<dbReference type="EMBL" id="CP054490">
    <property type="protein sequence ID" value="QKQ24308.1"/>
    <property type="molecule type" value="Genomic_DNA"/>
</dbReference>
<evidence type="ECO:0000313" key="6">
    <source>
        <dbReference type="Proteomes" id="UP000509429"/>
    </source>
</evidence>
<comment type="catalytic activity">
    <reaction evidence="4">
        <text>a 2'-deoxycytidine in DNA + S-adenosyl-L-methionine = a 5-methyl-2'-deoxycytidine in DNA + S-adenosyl-L-homocysteine + H(+)</text>
        <dbReference type="Rhea" id="RHEA:13681"/>
        <dbReference type="Rhea" id="RHEA-COMP:11369"/>
        <dbReference type="Rhea" id="RHEA-COMP:11370"/>
        <dbReference type="ChEBI" id="CHEBI:15378"/>
        <dbReference type="ChEBI" id="CHEBI:57856"/>
        <dbReference type="ChEBI" id="CHEBI:59789"/>
        <dbReference type="ChEBI" id="CHEBI:85452"/>
        <dbReference type="ChEBI" id="CHEBI:85454"/>
        <dbReference type="EC" id="2.1.1.37"/>
    </reaction>
</comment>
<evidence type="ECO:0000256" key="2">
    <source>
        <dbReference type="ARBA" id="ARBA00022679"/>
    </source>
</evidence>
<protein>
    <submittedName>
        <fullName evidence="5">DNA cytosine methyltransferase</fullName>
    </submittedName>
</protein>
<evidence type="ECO:0000256" key="3">
    <source>
        <dbReference type="ARBA" id="ARBA00022747"/>
    </source>
</evidence>
<evidence type="ECO:0000313" key="5">
    <source>
        <dbReference type="EMBL" id="QKQ24308.1"/>
    </source>
</evidence>
<dbReference type="GO" id="GO:0003886">
    <property type="term" value="F:DNA (cytosine-5-)-methyltransferase activity"/>
    <property type="evidence" value="ECO:0007669"/>
    <property type="project" value="UniProtKB-EC"/>
</dbReference>
<keyword evidence="1 5" id="KW-0489">Methyltransferase</keyword>
<evidence type="ECO:0000256" key="4">
    <source>
        <dbReference type="ARBA" id="ARBA00047422"/>
    </source>
</evidence>
<accession>A0A6N0HPK8</accession>
<dbReference type="GO" id="GO:0032259">
    <property type="term" value="P:methylation"/>
    <property type="evidence" value="ECO:0007669"/>
    <property type="project" value="UniProtKB-KW"/>
</dbReference>
<organism evidence="5 6">
    <name type="scientific">Candidatus Ruthia endofausta</name>
    <dbReference type="NCBI Taxonomy" id="2738852"/>
    <lineage>
        <taxon>Bacteria</taxon>
        <taxon>Pseudomonadati</taxon>
        <taxon>Pseudomonadota</taxon>
        <taxon>Gammaproteobacteria</taxon>
        <taxon>Candidatus Pseudothioglobaceae</taxon>
        <taxon>Candidatus Ruthturnera</taxon>
    </lineage>
</organism>
<keyword evidence="2 5" id="KW-0808">Transferase</keyword>
<keyword evidence="6" id="KW-1185">Reference proteome</keyword>
<dbReference type="InterPro" id="IPR001525">
    <property type="entry name" value="C5_MeTfrase"/>
</dbReference>
<dbReference type="KEGG" id="reo:HUE58_04040"/>
<keyword evidence="3" id="KW-0680">Restriction system</keyword>
<evidence type="ECO:0000256" key="1">
    <source>
        <dbReference type="ARBA" id="ARBA00022603"/>
    </source>
</evidence>
<dbReference type="InterPro" id="IPR029063">
    <property type="entry name" value="SAM-dependent_MTases_sf"/>
</dbReference>
<proteinExistence type="predicted"/>
<dbReference type="AlphaFoldDB" id="A0A6N0HPK8"/>